<proteinExistence type="predicted"/>
<name>A0A8S1M178_9CILI</name>
<feature type="domain" description="CRAL-TRIO" evidence="1">
    <location>
        <begin position="92"/>
        <end position="253"/>
    </location>
</feature>
<dbReference type="CDD" id="cd00170">
    <property type="entry name" value="SEC14"/>
    <property type="match status" value="1"/>
</dbReference>
<dbReference type="SMART" id="SM00516">
    <property type="entry name" value="SEC14"/>
    <property type="match status" value="1"/>
</dbReference>
<dbReference type="OrthoDB" id="75724at2759"/>
<gene>
    <name evidence="2" type="ORF">PSON_ATCC_30995.1.T0280151</name>
</gene>
<evidence type="ECO:0000313" key="3">
    <source>
        <dbReference type="Proteomes" id="UP000692954"/>
    </source>
</evidence>
<keyword evidence="3" id="KW-1185">Reference proteome</keyword>
<dbReference type="InterPro" id="IPR001251">
    <property type="entry name" value="CRAL-TRIO_dom"/>
</dbReference>
<comment type="caution">
    <text evidence="2">The sequence shown here is derived from an EMBL/GenBank/DDBJ whole genome shotgun (WGS) entry which is preliminary data.</text>
</comment>
<dbReference type="PANTHER" id="PTHR46818">
    <property type="entry name" value="DOMAIN-CONTAINING PROTEIN, PUTATIVE-RELATED"/>
    <property type="match status" value="1"/>
</dbReference>
<reference evidence="2" key="1">
    <citation type="submission" date="2021-01" db="EMBL/GenBank/DDBJ databases">
        <authorList>
            <consortium name="Genoscope - CEA"/>
            <person name="William W."/>
        </authorList>
    </citation>
    <scope>NUCLEOTIDE SEQUENCE</scope>
</reference>
<dbReference type="AlphaFoldDB" id="A0A8S1M178"/>
<dbReference type="Proteomes" id="UP000692954">
    <property type="component" value="Unassembled WGS sequence"/>
</dbReference>
<sequence length="331" mass="39262">MLLNIQFYLYFPDDSEILFKFKKYEIRKFFDGQIQFTQNEQQSIQQFKQKYQVQKEDSFILRMLYATKFKFDKCLDAIKNYDEWQQSRNLKVNPMSQELLKQGVIYMHGRDNRFRPIIVVNVRKVSQVKEIDILLQSISIFLDYLLKNCMLPGQIENWIVIMDLGGLGIMGLPKQDLYRIMNYLSSNYRSRMHKCYAINCTKSLSITWAMIKTFLEDITVNKICFENAPISLLQYANPQQLETKYGGSAKDKLDNFWPPQEISINYQIAVDQIKLIDQFTYIQLFQQGKLAKNLICPEIIKIQQLELNNQQIQLQQKFEEGFQSCEDNNDK</sequence>
<dbReference type="PROSITE" id="PS50191">
    <property type="entry name" value="CRAL_TRIO"/>
    <property type="match status" value="1"/>
</dbReference>
<organism evidence="2 3">
    <name type="scientific">Paramecium sonneborni</name>
    <dbReference type="NCBI Taxonomy" id="65129"/>
    <lineage>
        <taxon>Eukaryota</taxon>
        <taxon>Sar</taxon>
        <taxon>Alveolata</taxon>
        <taxon>Ciliophora</taxon>
        <taxon>Intramacronucleata</taxon>
        <taxon>Oligohymenophorea</taxon>
        <taxon>Peniculida</taxon>
        <taxon>Parameciidae</taxon>
        <taxon>Paramecium</taxon>
    </lineage>
</organism>
<accession>A0A8S1M178</accession>
<dbReference type="PANTHER" id="PTHR46818:SF1">
    <property type="entry name" value="CHROMOSOME UNDETERMINED SCAFFOLD_125, WHOLE GENOME SHOTGUN SEQUENCE"/>
    <property type="match status" value="1"/>
</dbReference>
<evidence type="ECO:0000313" key="2">
    <source>
        <dbReference type="EMBL" id="CAD8071621.1"/>
    </source>
</evidence>
<protein>
    <recommendedName>
        <fullName evidence="1">CRAL-TRIO domain-containing protein</fullName>
    </recommendedName>
</protein>
<evidence type="ECO:0000259" key="1">
    <source>
        <dbReference type="PROSITE" id="PS50191"/>
    </source>
</evidence>
<dbReference type="EMBL" id="CAJJDN010000028">
    <property type="protein sequence ID" value="CAD8071621.1"/>
    <property type="molecule type" value="Genomic_DNA"/>
</dbReference>
<dbReference type="Pfam" id="PF00650">
    <property type="entry name" value="CRAL_TRIO"/>
    <property type="match status" value="1"/>
</dbReference>